<evidence type="ECO:0000256" key="3">
    <source>
        <dbReference type="ARBA" id="ARBA00023080"/>
    </source>
</evidence>
<evidence type="ECO:0000313" key="6">
    <source>
        <dbReference type="Proteomes" id="UP000010077"/>
    </source>
</evidence>
<organism evidence="5 6">
    <name type="scientific">Candidatus Endolissoclinum faulkneri L2</name>
    <dbReference type="NCBI Taxonomy" id="1193729"/>
    <lineage>
        <taxon>Bacteria</taxon>
        <taxon>Pseudomonadati</taxon>
        <taxon>Pseudomonadota</taxon>
        <taxon>Alphaproteobacteria</taxon>
        <taxon>Rhodospirillales</taxon>
        <taxon>Rhodospirillaceae</taxon>
        <taxon>Candidatus Endolissoclinum</taxon>
    </lineage>
</organism>
<dbReference type="EC" id="3.6.1.9" evidence="4"/>
<sequence>MLGNIIMFNTRAIYPLANDNCSRSVILASNSHSRARLLRNAGVPFIIKVPNIAEKSLLQSLQKKQTKTEEAAIFLAELKAIYVSHKYPNALVIGSDQILDCVGSWLTKPVDRVNAELTLRYLSGKSHRLVTAVVAAKAGEKIWQTIDVVTISMRAMSESFIDRYLDAVGDEIYTSVGAYQLESYGSQLFTKLDGDYFTALGLPLFQVLEFLRIHGVLVR</sequence>
<dbReference type="GO" id="GO:0005737">
    <property type="term" value="C:cytoplasm"/>
    <property type="evidence" value="ECO:0007669"/>
    <property type="project" value="UniProtKB-SubCell"/>
</dbReference>
<evidence type="ECO:0000256" key="4">
    <source>
        <dbReference type="HAMAP-Rule" id="MF_00528"/>
    </source>
</evidence>
<keyword evidence="3 4" id="KW-0546">Nucleotide metabolism</keyword>
<dbReference type="PANTHER" id="PTHR43213:SF5">
    <property type="entry name" value="BIFUNCTIONAL DTTP_UTP PYROPHOSPHATASE_METHYLTRANSFERASE PROTEIN-RELATED"/>
    <property type="match status" value="1"/>
</dbReference>
<dbReference type="PANTHER" id="PTHR43213">
    <property type="entry name" value="BIFUNCTIONAL DTTP/UTP PYROPHOSPHATASE/METHYLTRANSFERASE PROTEIN-RELATED"/>
    <property type="match status" value="1"/>
</dbReference>
<dbReference type="CDD" id="cd00555">
    <property type="entry name" value="Maf"/>
    <property type="match status" value="1"/>
</dbReference>
<dbReference type="GO" id="GO:0009117">
    <property type="term" value="P:nucleotide metabolic process"/>
    <property type="evidence" value="ECO:0007669"/>
    <property type="project" value="UniProtKB-KW"/>
</dbReference>
<comment type="catalytic activity">
    <reaction evidence="4">
        <text>a 2'-deoxyribonucleoside 5'-triphosphate + H2O = a 2'-deoxyribonucleoside 5'-phosphate + diphosphate + H(+)</text>
        <dbReference type="Rhea" id="RHEA:44644"/>
        <dbReference type="ChEBI" id="CHEBI:15377"/>
        <dbReference type="ChEBI" id="CHEBI:15378"/>
        <dbReference type="ChEBI" id="CHEBI:33019"/>
        <dbReference type="ChEBI" id="CHEBI:61560"/>
        <dbReference type="ChEBI" id="CHEBI:65317"/>
        <dbReference type="EC" id="3.6.1.9"/>
    </reaction>
</comment>
<dbReference type="SUPFAM" id="SSF52972">
    <property type="entry name" value="ITPase-like"/>
    <property type="match status" value="1"/>
</dbReference>
<dbReference type="GO" id="GO:0047429">
    <property type="term" value="F:nucleoside triphosphate diphosphatase activity"/>
    <property type="evidence" value="ECO:0007669"/>
    <property type="project" value="UniProtKB-EC"/>
</dbReference>
<dbReference type="Proteomes" id="UP000010077">
    <property type="component" value="Chromosome"/>
</dbReference>
<evidence type="ECO:0000256" key="1">
    <source>
        <dbReference type="ARBA" id="ARBA00001968"/>
    </source>
</evidence>
<protein>
    <recommendedName>
        <fullName evidence="4">Nucleoside triphosphate pyrophosphatase</fullName>
        <ecNumber evidence="4">3.6.1.9</ecNumber>
    </recommendedName>
    <alternativeName>
        <fullName evidence="4">Nucleotide pyrophosphatase</fullName>
        <shortName evidence="4">Nucleotide PPase</shortName>
    </alternativeName>
</protein>
<comment type="catalytic activity">
    <reaction evidence="4">
        <text>a ribonucleoside 5'-triphosphate + H2O = a ribonucleoside 5'-phosphate + diphosphate + H(+)</text>
        <dbReference type="Rhea" id="RHEA:23996"/>
        <dbReference type="ChEBI" id="CHEBI:15377"/>
        <dbReference type="ChEBI" id="CHEBI:15378"/>
        <dbReference type="ChEBI" id="CHEBI:33019"/>
        <dbReference type="ChEBI" id="CHEBI:58043"/>
        <dbReference type="ChEBI" id="CHEBI:61557"/>
        <dbReference type="EC" id="3.6.1.9"/>
    </reaction>
</comment>
<reference evidence="5 6" key="1">
    <citation type="journal article" date="2012" name="Proc. Natl. Acad. Sci. U.S.A.">
        <title>Genome streamlining and chemical defense in a coral reef symbiosis.</title>
        <authorList>
            <person name="Kwan J.C."/>
            <person name="Donia M.S."/>
            <person name="Han A.W."/>
            <person name="Hirose E."/>
            <person name="Haygood M.G."/>
            <person name="Schmidt E.W."/>
        </authorList>
    </citation>
    <scope>NUCLEOTIDE SEQUENCE [LARGE SCALE GENOMIC DNA]</scope>
    <source>
        <strain evidence="5 6">L2</strain>
    </source>
</reference>
<dbReference type="InterPro" id="IPR029001">
    <property type="entry name" value="ITPase-like_fam"/>
</dbReference>
<proteinExistence type="inferred from homology"/>
<dbReference type="PATRIC" id="fig|1193729.4.peg.2"/>
<comment type="caution">
    <text evidence="4">Lacks conserved residue(s) required for the propagation of feature annotation.</text>
</comment>
<dbReference type="EMBL" id="CP003539">
    <property type="protein sequence ID" value="AFX98217.1"/>
    <property type="molecule type" value="Genomic_DNA"/>
</dbReference>
<dbReference type="AlphaFoldDB" id="K7YL60"/>
<comment type="subcellular location">
    <subcellularLocation>
        <location evidence="4">Cytoplasm</location>
    </subcellularLocation>
</comment>
<comment type="cofactor">
    <cofactor evidence="1 4">
        <name>a divalent metal cation</name>
        <dbReference type="ChEBI" id="CHEBI:60240"/>
    </cofactor>
</comment>
<dbReference type="Pfam" id="PF02545">
    <property type="entry name" value="Maf"/>
    <property type="match status" value="1"/>
</dbReference>
<keyword evidence="6" id="KW-1185">Reference proteome</keyword>
<feature type="active site" description="Proton acceptor" evidence="4">
    <location>
        <position position="96"/>
    </location>
</feature>
<evidence type="ECO:0000313" key="5">
    <source>
        <dbReference type="EMBL" id="AFX98217.1"/>
    </source>
</evidence>
<evidence type="ECO:0000256" key="2">
    <source>
        <dbReference type="ARBA" id="ARBA00022801"/>
    </source>
</evidence>
<comment type="similarity">
    <text evidence="4">Belongs to the Maf family.</text>
</comment>
<dbReference type="HAMAP" id="MF_00528">
    <property type="entry name" value="Maf"/>
    <property type="match status" value="1"/>
</dbReference>
<dbReference type="eggNOG" id="COG0424">
    <property type="taxonomic scope" value="Bacteria"/>
</dbReference>
<dbReference type="InterPro" id="IPR003697">
    <property type="entry name" value="Maf-like"/>
</dbReference>
<dbReference type="PIRSF" id="PIRSF006305">
    <property type="entry name" value="Maf"/>
    <property type="match status" value="1"/>
</dbReference>
<keyword evidence="2 4" id="KW-0378">Hydrolase</keyword>
<name>K7YL60_9PROT</name>
<comment type="function">
    <text evidence="4">Nucleoside triphosphate pyrophosphatase. May have a dual role in cell division arrest and in preventing the incorporation of modified nucleotides into cellular nucleic acids.</text>
</comment>
<dbReference type="Gene3D" id="3.90.950.10">
    <property type="match status" value="1"/>
</dbReference>
<dbReference type="STRING" id="1193729.A1OE_2"/>
<keyword evidence="4" id="KW-0963">Cytoplasm</keyword>
<dbReference type="HOGENOM" id="CLU_040416_1_1_5"/>
<gene>
    <name evidence="5" type="ORF">A1OE_2</name>
</gene>
<accession>K7YL60</accession>
<dbReference type="KEGG" id="thal:A1OE_2"/>